<reference evidence="1 2" key="1">
    <citation type="submission" date="2022-10" db="EMBL/GenBank/DDBJ databases">
        <title>Comparative genomics and taxonomic characterization of three novel marine species of genus Reichenbachiella exhibiting antioxidant and polysaccharide degradation activities.</title>
        <authorList>
            <person name="Muhammad N."/>
            <person name="Lee Y.-J."/>
            <person name="Ko J."/>
            <person name="Kim S.-G."/>
        </authorList>
    </citation>
    <scope>NUCLEOTIDE SEQUENCE [LARGE SCALE GENOMIC DNA]</scope>
    <source>
        <strain evidence="1 2">ABR2-5</strain>
    </source>
</reference>
<evidence type="ECO:0000313" key="2">
    <source>
        <dbReference type="Proteomes" id="UP001300692"/>
    </source>
</evidence>
<sequence>MKTPTIIGTLKNKICFVTLILIVASSFNSFGQLNIEASLGYHTYDMSMLKEAQNEGLSTIPFNAQITDDFPSYFGYDFLGYYSFNSVSKLQFGIGLLFNYTSTGGRISYSDYSGTFYDDQRLTRTGSGVFLTLEYLNSDRFTLSFDCTPTLTVSTMDLIYHLNIYKELYEHHSLEAQSIGLNIHLGVKSKVYVYKNIYTFGKIGYEIDALESNMYVTGEGDIYLTNTEGDPIYPNWTGLRFSLGIGGSLFRN</sequence>
<proteinExistence type="predicted"/>
<comment type="caution">
    <text evidence="1">The sequence shown here is derived from an EMBL/GenBank/DDBJ whole genome shotgun (WGS) entry which is preliminary data.</text>
</comment>
<accession>A0ABT3CVW1</accession>
<protein>
    <recommendedName>
        <fullName evidence="3">Outer membrane protein beta-barrel domain-containing protein</fullName>
    </recommendedName>
</protein>
<dbReference type="Proteomes" id="UP001300692">
    <property type="component" value="Unassembled WGS sequence"/>
</dbReference>
<keyword evidence="2" id="KW-1185">Reference proteome</keyword>
<dbReference type="EMBL" id="JAOYOD010000001">
    <property type="protein sequence ID" value="MCV9387683.1"/>
    <property type="molecule type" value="Genomic_DNA"/>
</dbReference>
<name>A0ABT3CVW1_9BACT</name>
<evidence type="ECO:0000313" key="1">
    <source>
        <dbReference type="EMBL" id="MCV9387683.1"/>
    </source>
</evidence>
<organism evidence="1 2">
    <name type="scientific">Reichenbachiella ulvae</name>
    <dbReference type="NCBI Taxonomy" id="2980104"/>
    <lineage>
        <taxon>Bacteria</taxon>
        <taxon>Pseudomonadati</taxon>
        <taxon>Bacteroidota</taxon>
        <taxon>Cytophagia</taxon>
        <taxon>Cytophagales</taxon>
        <taxon>Reichenbachiellaceae</taxon>
        <taxon>Reichenbachiella</taxon>
    </lineage>
</organism>
<dbReference type="RefSeq" id="WP_264138503.1">
    <property type="nucleotide sequence ID" value="NZ_JAOYOD010000001.1"/>
</dbReference>
<evidence type="ECO:0008006" key="3">
    <source>
        <dbReference type="Google" id="ProtNLM"/>
    </source>
</evidence>
<gene>
    <name evidence="1" type="ORF">N7U62_13460</name>
</gene>